<comment type="subcellular location">
    <subcellularLocation>
        <location evidence="1">Cytoplasm</location>
    </subcellularLocation>
</comment>
<dbReference type="GO" id="GO:0004518">
    <property type="term" value="F:nuclease activity"/>
    <property type="evidence" value="ECO:0007669"/>
    <property type="project" value="UniProtKB-KW"/>
</dbReference>
<feature type="domain" description="ABC transporter" evidence="14">
    <location>
        <begin position="453"/>
        <end position="756"/>
    </location>
</feature>
<proteinExistence type="inferred from homology"/>
<comment type="similarity">
    <text evidence="11">Belongs to the ABC transporter superfamily. UvrA family.</text>
</comment>
<keyword evidence="6" id="KW-0228">DNA excision</keyword>
<dbReference type="PROSITE" id="PS50893">
    <property type="entry name" value="ABC_TRANSPORTER_2"/>
    <property type="match status" value="1"/>
</dbReference>
<keyword evidence="5" id="KW-0227">DNA damage</keyword>
<dbReference type="Gene3D" id="3.40.50.300">
    <property type="entry name" value="P-loop containing nucleotide triphosphate hydrolases"/>
    <property type="match status" value="3"/>
</dbReference>
<keyword evidence="9" id="KW-0238">DNA-binding</keyword>
<dbReference type="GO" id="GO:0006281">
    <property type="term" value="P:DNA repair"/>
    <property type="evidence" value="ECO:0007669"/>
    <property type="project" value="UniProtKB-KW"/>
</dbReference>
<evidence type="ECO:0000256" key="11">
    <source>
        <dbReference type="ARBA" id="ARBA00038000"/>
    </source>
</evidence>
<dbReference type="GO" id="GO:0016887">
    <property type="term" value="F:ATP hydrolysis activity"/>
    <property type="evidence" value="ECO:0007669"/>
    <property type="project" value="InterPro"/>
</dbReference>
<name>A0A849BYA6_9NOCA</name>
<dbReference type="SUPFAM" id="SSF52540">
    <property type="entry name" value="P-loop containing nucleoside triphosphate hydrolases"/>
    <property type="match status" value="2"/>
</dbReference>
<evidence type="ECO:0000313" key="15">
    <source>
        <dbReference type="EMBL" id="NNH68657.1"/>
    </source>
</evidence>
<dbReference type="SMART" id="SM00382">
    <property type="entry name" value="AAA"/>
    <property type="match status" value="2"/>
</dbReference>
<dbReference type="Proteomes" id="UP000586827">
    <property type="component" value="Unassembled WGS sequence"/>
</dbReference>
<evidence type="ECO:0000256" key="8">
    <source>
        <dbReference type="ARBA" id="ARBA00022881"/>
    </source>
</evidence>
<comment type="caution">
    <text evidence="15">The sequence shown here is derived from an EMBL/GenBank/DDBJ whole genome shotgun (WGS) entry which is preliminary data.</text>
</comment>
<evidence type="ECO:0000256" key="13">
    <source>
        <dbReference type="ARBA" id="ARBA00042156"/>
    </source>
</evidence>
<dbReference type="CDD" id="cd03270">
    <property type="entry name" value="ABC_UvrA_I"/>
    <property type="match status" value="1"/>
</dbReference>
<protein>
    <recommendedName>
        <fullName evidence="12">UvrABC system protein A</fullName>
    </recommendedName>
    <alternativeName>
        <fullName evidence="13">Excinuclease ABC subunit A</fullName>
    </alternativeName>
</protein>
<evidence type="ECO:0000313" key="16">
    <source>
        <dbReference type="Proteomes" id="UP000586827"/>
    </source>
</evidence>
<evidence type="ECO:0000256" key="1">
    <source>
        <dbReference type="ARBA" id="ARBA00004496"/>
    </source>
</evidence>
<evidence type="ECO:0000256" key="9">
    <source>
        <dbReference type="ARBA" id="ARBA00023125"/>
    </source>
</evidence>
<dbReference type="InterPro" id="IPR003593">
    <property type="entry name" value="AAA+_ATPase"/>
</dbReference>
<evidence type="ECO:0000256" key="5">
    <source>
        <dbReference type="ARBA" id="ARBA00022763"/>
    </source>
</evidence>
<dbReference type="RefSeq" id="WP_067520170.1">
    <property type="nucleotide sequence ID" value="NZ_JABELX010000001.1"/>
</dbReference>
<accession>A0A849BYA6</accession>
<dbReference type="PANTHER" id="PTHR43152:SF3">
    <property type="entry name" value="UVRABC SYSTEM PROTEIN A"/>
    <property type="match status" value="1"/>
</dbReference>
<keyword evidence="2" id="KW-0963">Cytoplasm</keyword>
<evidence type="ECO:0000256" key="4">
    <source>
        <dbReference type="ARBA" id="ARBA00022741"/>
    </source>
</evidence>
<evidence type="ECO:0000256" key="3">
    <source>
        <dbReference type="ARBA" id="ARBA00022737"/>
    </source>
</evidence>
<dbReference type="Pfam" id="PF00005">
    <property type="entry name" value="ABC_tran"/>
    <property type="match status" value="1"/>
</dbReference>
<gene>
    <name evidence="15" type="ORF">HLB23_01965</name>
</gene>
<keyword evidence="3" id="KW-0677">Repeat</keyword>
<dbReference type="Gene3D" id="1.10.8.280">
    <property type="entry name" value="ABC transporter ATPase domain-like"/>
    <property type="match status" value="1"/>
</dbReference>
<keyword evidence="10" id="KW-0234">DNA repair</keyword>
<dbReference type="GO" id="GO:0003677">
    <property type="term" value="F:DNA binding"/>
    <property type="evidence" value="ECO:0007669"/>
    <property type="project" value="UniProtKB-KW"/>
</dbReference>
<dbReference type="InterPro" id="IPR017871">
    <property type="entry name" value="ABC_transporter-like_CS"/>
</dbReference>
<sequence>MTTRTTASGAGHRDWITIEGAREHNLKNVSIRIPKNAITVFTGVSGSGKSSLVFSTIAVESQRQLNETYPTFVRNRLPRYEKPDADSIDDLTTTVVVDQKPIGGNARSTVGTATDIYSIIRLLFSRAGTPSAGMATVYSFNTPEGACPRCDGLGRATTVDVDAMVDTSRSLNQGALRFPLFNVGGVQWQMFARSGLFDLDQPLSRYTKSEWKNLIDGPDQPVEVAMGSTQIGYEGLVDKFTRLYLNRDLSSLSARTRRAVEQFITQGLCPLCGGARLNQAALKTKITGHTIADYAAMEVTELIEVLGKIDHQLGTPLATQAIAGLRRLDEIGLGYLSLGRETPTLSGGESQRLKMVRYLGSSLTGMTYIFDEPSVGLHPRDVGRMNTLLRRLRDKGNTVLVVEHDRDVIAIADHIIDMGPAAGVHGGEIVYAGDYSGLRSSGTPTGRALRRHPRLKDDFRVPTGWLRIEHANLHNLRDVSVDIPTGVLTVFTGVAGSGKSSLVSQVFTAQHPEAIVVDQRGLGSAPRSTPVTHLGVMDGIRKAFATANAVEPGLFSFNSTGACRDCGGRGEVTADMAFMDPVTTVCERCSGTRYDPEVLRYTLGGKNIVEVLALTAEEAADFFTDRGVRRKIGSLVEVGLGYLTLGQPLSTLSGGERQRLKLAGELGKSGGIYILDEPTTGLHISDIQTLLALLDGLVDAGNTVLVIEHDLDVVEHADHIIDLGPDGGRHGGRIVFQGTPAQLMNSEMSCTAEHLRRDLRVISLARY</sequence>
<dbReference type="GO" id="GO:0005737">
    <property type="term" value="C:cytoplasm"/>
    <property type="evidence" value="ECO:0007669"/>
    <property type="project" value="UniProtKB-SubCell"/>
</dbReference>
<dbReference type="InterPro" id="IPR003439">
    <property type="entry name" value="ABC_transporter-like_ATP-bd"/>
</dbReference>
<dbReference type="AlphaFoldDB" id="A0A849BYA6"/>
<dbReference type="Gene3D" id="1.20.1580.10">
    <property type="entry name" value="ABC transporter ATPase like domain"/>
    <property type="match status" value="2"/>
</dbReference>
<evidence type="ECO:0000256" key="12">
    <source>
        <dbReference type="ARBA" id="ARBA00039316"/>
    </source>
</evidence>
<evidence type="ECO:0000256" key="10">
    <source>
        <dbReference type="ARBA" id="ARBA00023204"/>
    </source>
</evidence>
<evidence type="ECO:0000259" key="14">
    <source>
        <dbReference type="PROSITE" id="PS50893"/>
    </source>
</evidence>
<evidence type="ECO:0000256" key="7">
    <source>
        <dbReference type="ARBA" id="ARBA00022840"/>
    </source>
</evidence>
<dbReference type="PANTHER" id="PTHR43152">
    <property type="entry name" value="UVRABC SYSTEM PROTEIN A"/>
    <property type="match status" value="1"/>
</dbReference>
<evidence type="ECO:0000256" key="2">
    <source>
        <dbReference type="ARBA" id="ARBA00022490"/>
    </source>
</evidence>
<dbReference type="PROSITE" id="PS00211">
    <property type="entry name" value="ABC_TRANSPORTER_1"/>
    <property type="match status" value="2"/>
</dbReference>
<dbReference type="InterPro" id="IPR027417">
    <property type="entry name" value="P-loop_NTPase"/>
</dbReference>
<organism evidence="15 16">
    <name type="scientific">Nocardia uniformis</name>
    <dbReference type="NCBI Taxonomy" id="53432"/>
    <lineage>
        <taxon>Bacteria</taxon>
        <taxon>Bacillati</taxon>
        <taxon>Actinomycetota</taxon>
        <taxon>Actinomycetes</taxon>
        <taxon>Mycobacteriales</taxon>
        <taxon>Nocardiaceae</taxon>
        <taxon>Nocardia</taxon>
    </lineage>
</organism>
<keyword evidence="8" id="KW-0267">Excision nuclease</keyword>
<dbReference type="GO" id="GO:0005524">
    <property type="term" value="F:ATP binding"/>
    <property type="evidence" value="ECO:0007669"/>
    <property type="project" value="UniProtKB-KW"/>
</dbReference>
<keyword evidence="16" id="KW-1185">Reference proteome</keyword>
<dbReference type="EMBL" id="JABELX010000001">
    <property type="protein sequence ID" value="NNH68657.1"/>
    <property type="molecule type" value="Genomic_DNA"/>
</dbReference>
<keyword evidence="7" id="KW-0067">ATP-binding</keyword>
<evidence type="ECO:0000256" key="6">
    <source>
        <dbReference type="ARBA" id="ARBA00022769"/>
    </source>
</evidence>
<reference evidence="15 16" key="1">
    <citation type="submission" date="2020-05" db="EMBL/GenBank/DDBJ databases">
        <title>MicrobeNet Type strains.</title>
        <authorList>
            <person name="Nicholson A.C."/>
        </authorList>
    </citation>
    <scope>NUCLEOTIDE SEQUENCE [LARGE SCALE GENOMIC DNA]</scope>
    <source>
        <strain evidence="15 16">JCM 3224</strain>
    </source>
</reference>
<keyword evidence="4" id="KW-0547">Nucleotide-binding</keyword>